<dbReference type="KEGG" id="wdi:H9L19_06815"/>
<dbReference type="AlphaFoldDB" id="A0A7G9T7P7"/>
<accession>A0A7G9T7P7</accession>
<dbReference type="Pfam" id="PF24829">
    <property type="entry name" value="Phage_connect_2"/>
    <property type="match status" value="1"/>
</dbReference>
<dbReference type="Proteomes" id="UP000515800">
    <property type="component" value="Chromosome"/>
</dbReference>
<protein>
    <recommendedName>
        <fullName evidence="3">Phage gp6-like head-tail connector protein</fullName>
    </recommendedName>
</protein>
<sequence length="109" mass="12686">MTVLNDLKELLEMDSDEDIFDSQLLQHANSGINYLKNNAIPITKIDLDTEPWDAVKDDYQTVLSWLNLFVLQRFDRSLMNGPAATKQWIESDMEDSLYQLKIKYDRGQS</sequence>
<gene>
    <name evidence="1" type="ORF">H9L19_06815</name>
</gene>
<dbReference type="InterPro" id="IPR056951">
    <property type="entry name" value="Phage_connect_2"/>
</dbReference>
<proteinExistence type="predicted"/>
<name>A0A7G9T7P7_9LACO</name>
<organism evidence="1 2">
    <name type="scientific">Weissella diestrammenae</name>
    <dbReference type="NCBI Taxonomy" id="1162633"/>
    <lineage>
        <taxon>Bacteria</taxon>
        <taxon>Bacillati</taxon>
        <taxon>Bacillota</taxon>
        <taxon>Bacilli</taxon>
        <taxon>Lactobacillales</taxon>
        <taxon>Lactobacillaceae</taxon>
        <taxon>Weissella</taxon>
    </lineage>
</organism>
<dbReference type="EMBL" id="CP060724">
    <property type="protein sequence ID" value="QNN76122.1"/>
    <property type="molecule type" value="Genomic_DNA"/>
</dbReference>
<evidence type="ECO:0008006" key="3">
    <source>
        <dbReference type="Google" id="ProtNLM"/>
    </source>
</evidence>
<reference evidence="1 2" key="1">
    <citation type="submission" date="2020-08" db="EMBL/GenBank/DDBJ databases">
        <title>Genome sequence of Weissella diestrammenae KACC 16890T.</title>
        <authorList>
            <person name="Hyun D.-W."/>
            <person name="Bae J.-W."/>
        </authorList>
    </citation>
    <scope>NUCLEOTIDE SEQUENCE [LARGE SCALE GENOMIC DNA]</scope>
    <source>
        <strain evidence="1 2">KACC 16890</strain>
    </source>
</reference>
<keyword evidence="2" id="KW-1185">Reference proteome</keyword>
<evidence type="ECO:0000313" key="2">
    <source>
        <dbReference type="Proteomes" id="UP000515800"/>
    </source>
</evidence>
<evidence type="ECO:0000313" key="1">
    <source>
        <dbReference type="EMBL" id="QNN76122.1"/>
    </source>
</evidence>